<dbReference type="PANTHER" id="PTHR43243:SF4">
    <property type="entry name" value="CATIONIC AMINO ACID TRANSPORTER 4"/>
    <property type="match status" value="1"/>
</dbReference>
<sequence length="541" mass="57176">MQLMRRRSIEATIAASDEPQRQLKRTLGAGDLMVLGISVVIGAGIFSKAAQVSATQTGPSVVVSFVIAGIVCALAALCYAEFASYMPVAGSAYTFSYASMGELLAWIIGWDLILEMFFAASVVAKAWGLYFDNFLHVFGLGGVDSDGVPSGIHNTVQLGGVSFDWGTAILIAVLATLLAAGTKLSTRVTGVLTAVKVAIVLLIIVVGFAFFSASNLSPFVPSPESFGESTTHGTTMTQTLFSWMAGAELSVGGVMGILAGAGTVFFAFIGFDVVATAAEETKNPRRNVPRGILGGLAICTGLYIAVSIALSGMATPQQLRDATPDGGASATIITAFQLQPNAPAWATQVITVGILVGLTTVVMVLMLGLTRIVFAMSRDGLLPRGMSKTSEKRGTPVMIQVGTAVLLVIVTCFFSVDVLGNMVNIGTLSAFVLVSFGIPILRRRQLKAGGGEAKADHFKVPWSPALPIISGVLCLWLMLQLDVETWLRFLVWLALGFAIYFGYSYRSSQLGKNPDQLAADYREALQTAVGVDDDTPRRDRD</sequence>
<feature type="transmembrane region" description="Helical" evidence="6">
    <location>
        <begin position="462"/>
        <end position="479"/>
    </location>
</feature>
<keyword evidence="2" id="KW-0813">Transport</keyword>
<feature type="transmembrane region" description="Helical" evidence="6">
    <location>
        <begin position="165"/>
        <end position="182"/>
    </location>
</feature>
<feature type="transmembrane region" description="Helical" evidence="6">
    <location>
        <begin position="194"/>
        <end position="213"/>
    </location>
</feature>
<feature type="transmembrane region" description="Helical" evidence="6">
    <location>
        <begin position="422"/>
        <end position="441"/>
    </location>
</feature>
<comment type="subcellular location">
    <subcellularLocation>
        <location evidence="1">Membrane</location>
        <topology evidence="1">Multi-pass membrane protein</topology>
    </subcellularLocation>
</comment>
<evidence type="ECO:0000256" key="6">
    <source>
        <dbReference type="SAM" id="Phobius"/>
    </source>
</evidence>
<feature type="transmembrane region" description="Helical" evidence="6">
    <location>
        <begin position="249"/>
        <end position="271"/>
    </location>
</feature>
<dbReference type="STRING" id="526729.SAMN04324258_0288"/>
<accession>A0A1T5IBD2</accession>
<dbReference type="GO" id="GO:0016020">
    <property type="term" value="C:membrane"/>
    <property type="evidence" value="ECO:0007669"/>
    <property type="project" value="UniProtKB-SubCell"/>
</dbReference>
<feature type="transmembrane region" description="Helical" evidence="6">
    <location>
        <begin position="349"/>
        <end position="374"/>
    </location>
</feature>
<protein>
    <submittedName>
        <fullName evidence="7">Amino acid/polyamine/organocation transporter, APC superfamily</fullName>
    </submittedName>
</protein>
<dbReference type="Proteomes" id="UP000189777">
    <property type="component" value="Unassembled WGS sequence"/>
</dbReference>
<dbReference type="Pfam" id="PF13520">
    <property type="entry name" value="AA_permease_2"/>
    <property type="match status" value="1"/>
</dbReference>
<keyword evidence="8" id="KW-1185">Reference proteome</keyword>
<organism evidence="7 8">
    <name type="scientific">Krasilnikoviella flava</name>
    <dbReference type="NCBI Taxonomy" id="526729"/>
    <lineage>
        <taxon>Bacteria</taxon>
        <taxon>Bacillati</taxon>
        <taxon>Actinomycetota</taxon>
        <taxon>Actinomycetes</taxon>
        <taxon>Micrococcales</taxon>
        <taxon>Promicromonosporaceae</taxon>
        <taxon>Krasilnikoviella</taxon>
    </lineage>
</organism>
<keyword evidence="5 6" id="KW-0472">Membrane</keyword>
<evidence type="ECO:0000256" key="1">
    <source>
        <dbReference type="ARBA" id="ARBA00004141"/>
    </source>
</evidence>
<keyword evidence="4 6" id="KW-1133">Transmembrane helix</keyword>
<feature type="transmembrane region" description="Helical" evidence="6">
    <location>
        <begin position="395"/>
        <end position="416"/>
    </location>
</feature>
<feature type="transmembrane region" description="Helical" evidence="6">
    <location>
        <begin position="485"/>
        <end position="503"/>
    </location>
</feature>
<gene>
    <name evidence="7" type="ORF">SAMN04324258_0288</name>
</gene>
<evidence type="ECO:0000256" key="3">
    <source>
        <dbReference type="ARBA" id="ARBA00022692"/>
    </source>
</evidence>
<evidence type="ECO:0000256" key="4">
    <source>
        <dbReference type="ARBA" id="ARBA00022989"/>
    </source>
</evidence>
<feature type="transmembrane region" description="Helical" evidence="6">
    <location>
        <begin position="292"/>
        <end position="314"/>
    </location>
</feature>
<feature type="transmembrane region" description="Helical" evidence="6">
    <location>
        <begin position="61"/>
        <end position="82"/>
    </location>
</feature>
<dbReference type="PIRSF" id="PIRSF006060">
    <property type="entry name" value="AA_transporter"/>
    <property type="match status" value="1"/>
</dbReference>
<keyword evidence="3 6" id="KW-0812">Transmembrane</keyword>
<dbReference type="AlphaFoldDB" id="A0A1T5IBD2"/>
<feature type="transmembrane region" description="Helical" evidence="6">
    <location>
        <begin position="29"/>
        <end position="49"/>
    </location>
</feature>
<dbReference type="GO" id="GO:0015171">
    <property type="term" value="F:amino acid transmembrane transporter activity"/>
    <property type="evidence" value="ECO:0007669"/>
    <property type="project" value="TreeGrafter"/>
</dbReference>
<dbReference type="InterPro" id="IPR002293">
    <property type="entry name" value="AA/rel_permease1"/>
</dbReference>
<dbReference type="PANTHER" id="PTHR43243">
    <property type="entry name" value="INNER MEMBRANE TRANSPORTER YGJI-RELATED"/>
    <property type="match status" value="1"/>
</dbReference>
<proteinExistence type="predicted"/>
<feature type="transmembrane region" description="Helical" evidence="6">
    <location>
        <begin position="103"/>
        <end position="124"/>
    </location>
</feature>
<evidence type="ECO:0000313" key="8">
    <source>
        <dbReference type="Proteomes" id="UP000189777"/>
    </source>
</evidence>
<dbReference type="EMBL" id="FUZQ01000001">
    <property type="protein sequence ID" value="SKC36486.1"/>
    <property type="molecule type" value="Genomic_DNA"/>
</dbReference>
<evidence type="ECO:0000313" key="7">
    <source>
        <dbReference type="EMBL" id="SKC36486.1"/>
    </source>
</evidence>
<dbReference type="Gene3D" id="1.20.1740.10">
    <property type="entry name" value="Amino acid/polyamine transporter I"/>
    <property type="match status" value="1"/>
</dbReference>
<reference evidence="7 8" key="1">
    <citation type="submission" date="2017-02" db="EMBL/GenBank/DDBJ databases">
        <authorList>
            <person name="Peterson S.W."/>
        </authorList>
    </citation>
    <scope>NUCLEOTIDE SEQUENCE [LARGE SCALE GENOMIC DNA]</scope>
    <source>
        <strain evidence="7 8">DSM 21481</strain>
    </source>
</reference>
<name>A0A1T5IBD2_9MICO</name>
<evidence type="ECO:0000256" key="2">
    <source>
        <dbReference type="ARBA" id="ARBA00022448"/>
    </source>
</evidence>
<evidence type="ECO:0000256" key="5">
    <source>
        <dbReference type="ARBA" id="ARBA00023136"/>
    </source>
</evidence>